<dbReference type="Proteomes" id="UP001165653">
    <property type="component" value="Unassembled WGS sequence"/>
</dbReference>
<reference evidence="1" key="1">
    <citation type="submission" date="2022-10" db="EMBL/GenBank/DDBJ databases">
        <title>Luteolibacter sp. GHJ8, whole genome shotgun sequencing project.</title>
        <authorList>
            <person name="Zhao G."/>
            <person name="Shen L."/>
        </authorList>
    </citation>
    <scope>NUCLEOTIDE SEQUENCE</scope>
    <source>
        <strain evidence="1">GHJ8</strain>
    </source>
</reference>
<keyword evidence="2" id="KW-1185">Reference proteome</keyword>
<dbReference type="RefSeq" id="WP_264513627.1">
    <property type="nucleotide sequence ID" value="NZ_JAPDDR010000005.1"/>
</dbReference>
<dbReference type="EMBL" id="JAPDDR010000005">
    <property type="protein sequence ID" value="MCW1914121.1"/>
    <property type="molecule type" value="Genomic_DNA"/>
</dbReference>
<evidence type="ECO:0000313" key="2">
    <source>
        <dbReference type="Proteomes" id="UP001165653"/>
    </source>
</evidence>
<protein>
    <submittedName>
        <fullName evidence="1">Uncharacterized protein</fullName>
    </submittedName>
</protein>
<gene>
    <name evidence="1" type="ORF">OJ996_11075</name>
</gene>
<organism evidence="1 2">
    <name type="scientific">Luteolibacter rhizosphaerae</name>
    <dbReference type="NCBI Taxonomy" id="2989719"/>
    <lineage>
        <taxon>Bacteria</taxon>
        <taxon>Pseudomonadati</taxon>
        <taxon>Verrucomicrobiota</taxon>
        <taxon>Verrucomicrobiia</taxon>
        <taxon>Verrucomicrobiales</taxon>
        <taxon>Verrucomicrobiaceae</taxon>
        <taxon>Luteolibacter</taxon>
    </lineage>
</organism>
<name>A0ABT3G2P3_9BACT</name>
<accession>A0ABT3G2P3</accession>
<comment type="caution">
    <text evidence="1">The sequence shown here is derived from an EMBL/GenBank/DDBJ whole genome shotgun (WGS) entry which is preliminary data.</text>
</comment>
<evidence type="ECO:0000313" key="1">
    <source>
        <dbReference type="EMBL" id="MCW1914121.1"/>
    </source>
</evidence>
<sequence length="171" mass="18603">MTPTLFTALNFSVIASSTTAAVPLKRSSDVVITSSPNLHCLETEAVLAASKKLLGASVAMIGDVARSTHHLGGYETAIELKGLTIREIVAAPLSEEDRAKGVTRRYLAHVSYKSHRIWDEPMRSWTEWRETSYGFFPSQVIVEEIAGNFSARANRIADFVPGIETGLALPS</sequence>
<proteinExistence type="predicted"/>